<keyword evidence="3 5" id="KW-0238">DNA-binding</keyword>
<feature type="repeat" description="1" evidence="5">
    <location>
        <begin position="8"/>
        <end position="84"/>
    </location>
</feature>
<dbReference type="RefSeq" id="WP_205098864.1">
    <property type="nucleotide sequence ID" value="NZ_CAJNAQ010000005.1"/>
</dbReference>
<keyword evidence="4 5" id="KW-0804">Transcription</keyword>
<evidence type="ECO:0000256" key="4">
    <source>
        <dbReference type="ARBA" id="ARBA00023163"/>
    </source>
</evidence>
<dbReference type="GO" id="GO:0003677">
    <property type="term" value="F:DNA binding"/>
    <property type="evidence" value="ECO:0007669"/>
    <property type="project" value="UniProtKB-KW"/>
</dbReference>
<dbReference type="InterPro" id="IPR012295">
    <property type="entry name" value="TBP_dom_sf"/>
</dbReference>
<keyword evidence="2 5" id="KW-0677">Repeat</keyword>
<dbReference type="CDD" id="cd00652">
    <property type="entry name" value="TBP_TLF"/>
    <property type="match status" value="1"/>
</dbReference>
<protein>
    <recommendedName>
        <fullName evidence="5">TATA-box-binding protein</fullName>
    </recommendedName>
    <alternativeName>
        <fullName evidence="5">Box A-binding protein</fullName>
        <shortName evidence="5">BAP</shortName>
    </alternativeName>
    <alternativeName>
        <fullName evidence="5">TATA sequence-binding protein</fullName>
        <shortName evidence="5">TBP</shortName>
    </alternativeName>
    <alternativeName>
        <fullName evidence="5">TATA-box factor</fullName>
    </alternativeName>
</protein>
<dbReference type="GO" id="GO:0003700">
    <property type="term" value="F:DNA-binding transcription factor activity"/>
    <property type="evidence" value="ECO:0007669"/>
    <property type="project" value="UniProtKB-UniRule"/>
</dbReference>
<comment type="function">
    <text evidence="5">General factor that plays a role in the activation of archaeal genes transcribed by RNA polymerase. Binds specifically to the TATA box promoter element which lies close to the position of transcription initiation.</text>
</comment>
<dbReference type="InterPro" id="IPR000814">
    <property type="entry name" value="TBP"/>
</dbReference>
<evidence type="ECO:0000256" key="3">
    <source>
        <dbReference type="ARBA" id="ARBA00023125"/>
    </source>
</evidence>
<sequence>MQKIVIDFVNVVATTCLRKQIDLENMATKLPNAELNTSKFPGIILKIKNPRATALIFSSGALICTGTQSVLQARQTTNKVIEMLSNAGYNGPAARIRIENIVVSVNYGRQINLDKCARVLPRCMYEPEQFPAVFYRMGNPIATTLIYKTGKLVCTGLNTEKKIILAITTMERQLLEKQLFV</sequence>
<proteinExistence type="inferred from homology"/>
<dbReference type="EMBL" id="CAJNAQ010000005">
    <property type="protein sequence ID" value="CAE6492617.1"/>
    <property type="molecule type" value="Genomic_DNA"/>
</dbReference>
<dbReference type="PANTHER" id="PTHR10126">
    <property type="entry name" value="TATA-BOX BINDING PROTEIN"/>
    <property type="match status" value="1"/>
</dbReference>
<dbReference type="GO" id="GO:0006352">
    <property type="term" value="P:DNA-templated transcription initiation"/>
    <property type="evidence" value="ECO:0007669"/>
    <property type="project" value="InterPro"/>
</dbReference>
<dbReference type="SUPFAM" id="SSF55945">
    <property type="entry name" value="TATA-box binding protein-like"/>
    <property type="match status" value="2"/>
</dbReference>
<evidence type="ECO:0000256" key="5">
    <source>
        <dbReference type="HAMAP-Rule" id="MF_00408"/>
    </source>
</evidence>
<dbReference type="Gene3D" id="3.30.310.10">
    <property type="entry name" value="TATA-Binding Protein"/>
    <property type="match status" value="2"/>
</dbReference>
<organism evidence="6 7">
    <name type="scientific">Candidatus Nitrosotenuis uzonensis</name>
    <dbReference type="NCBI Taxonomy" id="1407055"/>
    <lineage>
        <taxon>Archaea</taxon>
        <taxon>Nitrososphaerota</taxon>
        <taxon>Candidatus Nitrosotenuis</taxon>
    </lineage>
</organism>
<keyword evidence="5" id="KW-0805">Transcription regulation</keyword>
<dbReference type="PRINTS" id="PR00686">
    <property type="entry name" value="TIFACTORIID"/>
</dbReference>
<reference evidence="6" key="1">
    <citation type="submission" date="2021-02" db="EMBL/GenBank/DDBJ databases">
        <authorList>
            <person name="Han P."/>
        </authorList>
    </citation>
    <scope>NUCLEOTIDE SEQUENCE</scope>
    <source>
        <strain evidence="6">Candidatus Nitrosotenuis uzonensis 5A</strain>
    </source>
</reference>
<feature type="repeat" description="2" evidence="5">
    <location>
        <begin position="98"/>
        <end position="174"/>
    </location>
</feature>
<dbReference type="AlphaFoldDB" id="A0A812F182"/>
<dbReference type="Proteomes" id="UP000655759">
    <property type="component" value="Unassembled WGS sequence"/>
</dbReference>
<evidence type="ECO:0000256" key="1">
    <source>
        <dbReference type="ARBA" id="ARBA00005560"/>
    </source>
</evidence>
<evidence type="ECO:0000256" key="2">
    <source>
        <dbReference type="ARBA" id="ARBA00022737"/>
    </source>
</evidence>
<evidence type="ECO:0000313" key="6">
    <source>
        <dbReference type="EMBL" id="CAE6492617.1"/>
    </source>
</evidence>
<gene>
    <name evidence="5 6" type="primary">tbp</name>
    <name evidence="6" type="ORF">NUZ5A_50059</name>
</gene>
<evidence type="ECO:0000313" key="7">
    <source>
        <dbReference type="Proteomes" id="UP000655759"/>
    </source>
</evidence>
<dbReference type="HAMAP" id="MF_00408">
    <property type="entry name" value="TATA_bind_prot_arch"/>
    <property type="match status" value="1"/>
</dbReference>
<dbReference type="Pfam" id="PF00352">
    <property type="entry name" value="TBP"/>
    <property type="match status" value="2"/>
</dbReference>
<accession>A0A812F182</accession>
<name>A0A812F182_9ARCH</name>
<comment type="caution">
    <text evidence="6">The sequence shown here is derived from an EMBL/GenBank/DDBJ whole genome shotgun (WGS) entry which is preliminary data.</text>
</comment>
<comment type="similarity">
    <text evidence="1 5">Belongs to the TBP family.</text>
</comment>